<gene>
    <name evidence="6" type="ORF">CANTADRAFT_25598</name>
</gene>
<dbReference type="GeneID" id="30981611"/>
<comment type="similarity">
    <text evidence="2 4">Belongs to the nucleoporin interacting component (NIC) family.</text>
</comment>
<accession>A0A1E4SJP3</accession>
<dbReference type="OrthoDB" id="1918363at2759"/>
<protein>
    <recommendedName>
        <fullName evidence="4">Nuclear pore protein</fullName>
    </recommendedName>
</protein>
<evidence type="ECO:0000256" key="4">
    <source>
        <dbReference type="RuleBase" id="RU364035"/>
    </source>
</evidence>
<dbReference type="GO" id="GO:0000055">
    <property type="term" value="P:ribosomal large subunit export from nucleus"/>
    <property type="evidence" value="ECO:0007669"/>
    <property type="project" value="EnsemblFungi"/>
</dbReference>
<keyword evidence="4" id="KW-0653">Protein transport</keyword>
<feature type="compositionally biased region" description="Low complexity" evidence="5">
    <location>
        <begin position="42"/>
        <end position="59"/>
    </location>
</feature>
<evidence type="ECO:0000313" key="6">
    <source>
        <dbReference type="EMBL" id="ODV79710.1"/>
    </source>
</evidence>
<keyword evidence="4" id="KW-0811">Translocation</keyword>
<dbReference type="GO" id="GO:0044615">
    <property type="term" value="C:nuclear pore nuclear basket"/>
    <property type="evidence" value="ECO:0007669"/>
    <property type="project" value="EnsemblFungi"/>
</dbReference>
<evidence type="ECO:0000256" key="3">
    <source>
        <dbReference type="ARBA" id="ARBA00023242"/>
    </source>
</evidence>
<dbReference type="GO" id="GO:0016973">
    <property type="term" value="P:poly(A)+ mRNA export from nucleus"/>
    <property type="evidence" value="ECO:0007669"/>
    <property type="project" value="TreeGrafter"/>
</dbReference>
<evidence type="ECO:0000256" key="5">
    <source>
        <dbReference type="SAM" id="MobiDB-lite"/>
    </source>
</evidence>
<proteinExistence type="inferred from homology"/>
<evidence type="ECO:0000313" key="7">
    <source>
        <dbReference type="Proteomes" id="UP000094285"/>
    </source>
</evidence>
<feature type="region of interest" description="Disordered" evidence="5">
    <location>
        <begin position="135"/>
        <end position="159"/>
    </location>
</feature>
<dbReference type="Proteomes" id="UP000094285">
    <property type="component" value="Unassembled WGS sequence"/>
</dbReference>
<dbReference type="AlphaFoldDB" id="A0A1E4SJP3"/>
<dbReference type="PANTHER" id="PTHR11225:SF4">
    <property type="entry name" value="NUCLEAR PORE COMPLEX PROTEIN NUP93"/>
    <property type="match status" value="1"/>
</dbReference>
<feature type="region of interest" description="Disordered" evidence="5">
    <location>
        <begin position="31"/>
        <end position="59"/>
    </location>
</feature>
<keyword evidence="4" id="KW-0509">mRNA transport</keyword>
<dbReference type="PANTHER" id="PTHR11225">
    <property type="entry name" value="NUCLEAR PORE COMPLEX PROTEIN NUP93 NUCLEOPORIN NUP93 DEAD EYE PROTEIN"/>
    <property type="match status" value="1"/>
</dbReference>
<dbReference type="Pfam" id="PF04097">
    <property type="entry name" value="Nic96"/>
    <property type="match status" value="1"/>
</dbReference>
<name>A0A1E4SJP3_9ASCO</name>
<dbReference type="RefSeq" id="XP_020064832.1">
    <property type="nucleotide sequence ID" value="XM_020207474.1"/>
</dbReference>
<keyword evidence="3 4" id="KW-0539">Nucleus</keyword>
<evidence type="ECO:0000256" key="2">
    <source>
        <dbReference type="ARBA" id="ARBA00010186"/>
    </source>
</evidence>
<dbReference type="GO" id="GO:0017056">
    <property type="term" value="F:structural constituent of nuclear pore"/>
    <property type="evidence" value="ECO:0007669"/>
    <property type="project" value="EnsemblFungi"/>
</dbReference>
<comment type="subcellular location">
    <subcellularLocation>
        <location evidence="1">Nucleus envelope</location>
    </subcellularLocation>
    <subcellularLocation>
        <location evidence="4">Nucleus</location>
        <location evidence="4">Nuclear pore complex</location>
    </subcellularLocation>
</comment>
<keyword evidence="4" id="KW-0906">Nuclear pore complex</keyword>
<dbReference type="STRING" id="984487.A0A1E4SJP3"/>
<dbReference type="EMBL" id="KV453911">
    <property type="protein sequence ID" value="ODV79710.1"/>
    <property type="molecule type" value="Genomic_DNA"/>
</dbReference>
<dbReference type="GO" id="GO:0006999">
    <property type="term" value="P:nuclear pore organization"/>
    <property type="evidence" value="ECO:0007669"/>
    <property type="project" value="EnsemblFungi"/>
</dbReference>
<dbReference type="GO" id="GO:0006606">
    <property type="term" value="P:protein import into nucleus"/>
    <property type="evidence" value="ECO:0007669"/>
    <property type="project" value="EnsemblFungi"/>
</dbReference>
<keyword evidence="7" id="KW-1185">Reference proteome</keyword>
<feature type="compositionally biased region" description="Low complexity" evidence="5">
    <location>
        <begin position="143"/>
        <end position="159"/>
    </location>
</feature>
<keyword evidence="4" id="KW-0472">Membrane</keyword>
<dbReference type="InterPro" id="IPR007231">
    <property type="entry name" value="Nucleoporin_int_Nup93/Nic96"/>
</dbReference>
<evidence type="ECO:0000256" key="1">
    <source>
        <dbReference type="ARBA" id="ARBA00004259"/>
    </source>
</evidence>
<sequence>MSLFGQNNTQALNTASSTGFGAGFGALIQSNNTSTAPAKPGLSQTNPSTSTTLPTSINSGSSSKLLKDLLESAHNLPKSDNLELGSIHLTLNELQRKSQLLRKNDGSKDVNYTKAHYLLASSGINAEEIENELGSIQLPPPTDASASTSAHLTSHGATSLSPYDNLENYLVSKKNENILNTIEQSLTLASKDFDNFISSNISIDWKVRRDELRKSIGLRTNGNNTPQALKDSITWNQSVPGTYSMLAPINSKGSASVKQISRDKFENHAKIIYQLNEARSESSNFLYGLNLIELSKFQNDLKSKQTAEVWKILIDLTNEKFSKTNQEQKYFQSYQGSNDDELSSLHRKIINNSKAYLENEFYNYIEQLYLKDSKKSPQFTPATNLNKISFFIEKIILKNDSELLSKTLNVNNTPVWALLFYLIRAGLYNDALEFTLKNKDVFNKFDSNFPVYLKKFVESENHVIPSELNQRLRAEFTQQFQFYINDSTTGNVDGKFDAYKYSVYKIIGKCDLNKKSLPQSINLSIEDWLWFHLSIINENQFNNESPLVFENYSLVNLQHKIISLGPKNFNTSSNNPLYLKTLILVGLYELGVQYAYEQINECDAVHLAIGLNYYGLLKTPSFSNKDELLVIHNNEYMINFSRLIGSYTRTFKISDPKVACQYLILIALSKGGSSREELDKCHEALRELILVSREFGMLLGELNSSNGVRVPGILERQRSLIGLESLDSYYKQIIEISAIKCEEDGRIFDALLLYQLCQEYDTVISLVNKLLAEILSSTELDKPIVEFGNYEIFNGFNDGSNGNNQPRTDTVDNNIILLARQSMEIFKNNGVIMQKIGPQIKDTCDLLLSVIDIRDIFLRRDWNRVINEIAKLGLIPIDANDDLVKIRKLTELIQTNHMDDNLIKIIPSLLIMIMSAISQLNYEILTRRYQALGNEREELARLKQIAKNCMIYAGMVQYKMPRETYSLLINLESLL</sequence>
<keyword evidence="4" id="KW-0813">Transport</keyword>
<dbReference type="GO" id="GO:0044612">
    <property type="term" value="C:nuclear pore linkers"/>
    <property type="evidence" value="ECO:0007669"/>
    <property type="project" value="EnsemblFungi"/>
</dbReference>
<organism evidence="6 7">
    <name type="scientific">Suhomyces tanzawaensis NRRL Y-17324</name>
    <dbReference type="NCBI Taxonomy" id="984487"/>
    <lineage>
        <taxon>Eukaryota</taxon>
        <taxon>Fungi</taxon>
        <taxon>Dikarya</taxon>
        <taxon>Ascomycota</taxon>
        <taxon>Saccharomycotina</taxon>
        <taxon>Pichiomycetes</taxon>
        <taxon>Debaryomycetaceae</taxon>
        <taxon>Suhomyces</taxon>
    </lineage>
</organism>
<reference evidence="7" key="1">
    <citation type="submission" date="2016-05" db="EMBL/GenBank/DDBJ databases">
        <title>Comparative genomics of biotechnologically important yeasts.</title>
        <authorList>
            <consortium name="DOE Joint Genome Institute"/>
            <person name="Riley R."/>
            <person name="Haridas S."/>
            <person name="Wolfe K.H."/>
            <person name="Lopes M.R."/>
            <person name="Hittinger C.T."/>
            <person name="Goker M."/>
            <person name="Salamov A."/>
            <person name="Wisecaver J."/>
            <person name="Long T.M."/>
            <person name="Aerts A.L."/>
            <person name="Barry K."/>
            <person name="Choi C."/>
            <person name="Clum A."/>
            <person name="Coughlan A.Y."/>
            <person name="Deshpande S."/>
            <person name="Douglass A.P."/>
            <person name="Hanson S.J."/>
            <person name="Klenk H.-P."/>
            <person name="Labutti K."/>
            <person name="Lapidus A."/>
            <person name="Lindquist E."/>
            <person name="Lipzen A."/>
            <person name="Meier-Kolthoff J.P."/>
            <person name="Ohm R.A."/>
            <person name="Otillar R.P."/>
            <person name="Pangilinan J."/>
            <person name="Peng Y."/>
            <person name="Rokas A."/>
            <person name="Rosa C.A."/>
            <person name="Scheuner C."/>
            <person name="Sibirny A.A."/>
            <person name="Slot J.C."/>
            <person name="Stielow J.B."/>
            <person name="Sun H."/>
            <person name="Kurtzman C.P."/>
            <person name="Blackwell M."/>
            <person name="Grigoriev I.V."/>
            <person name="Jeffries T.W."/>
        </authorList>
    </citation>
    <scope>NUCLEOTIDE SEQUENCE [LARGE SCALE GENOMIC DNA]</scope>
    <source>
        <strain evidence="7">NRRL Y-17324</strain>
    </source>
</reference>